<dbReference type="AlphaFoldDB" id="A0A9D1Y7G4"/>
<dbReference type="InterPro" id="IPR013249">
    <property type="entry name" value="RNA_pol_sigma70_r4_t2"/>
</dbReference>
<accession>A0A9D1Y7G4</accession>
<dbReference type="PANTHER" id="PTHR43133">
    <property type="entry name" value="RNA POLYMERASE ECF-TYPE SIGMA FACTO"/>
    <property type="match status" value="1"/>
</dbReference>
<dbReference type="SUPFAM" id="SSF88946">
    <property type="entry name" value="Sigma2 domain of RNA polymerase sigma factors"/>
    <property type="match status" value="1"/>
</dbReference>
<dbReference type="InterPro" id="IPR013324">
    <property type="entry name" value="RNA_pol_sigma_r3/r4-like"/>
</dbReference>
<comment type="caution">
    <text evidence="8">The sequence shown here is derived from an EMBL/GenBank/DDBJ whole genome shotgun (WGS) entry which is preliminary data.</text>
</comment>
<evidence type="ECO:0000256" key="3">
    <source>
        <dbReference type="ARBA" id="ARBA00023082"/>
    </source>
</evidence>
<dbReference type="PANTHER" id="PTHR43133:SF8">
    <property type="entry name" value="RNA POLYMERASE SIGMA FACTOR HI_1459-RELATED"/>
    <property type="match status" value="1"/>
</dbReference>
<evidence type="ECO:0000256" key="2">
    <source>
        <dbReference type="ARBA" id="ARBA00023015"/>
    </source>
</evidence>
<feature type="domain" description="RNA polymerase sigma factor 70 region 4 type 2" evidence="7">
    <location>
        <begin position="128"/>
        <end position="180"/>
    </location>
</feature>
<gene>
    <name evidence="8" type="ORF">H9841_02120</name>
</gene>
<comment type="similarity">
    <text evidence="1">Belongs to the sigma-70 factor family. ECF subfamily.</text>
</comment>
<dbReference type="InterPro" id="IPR013325">
    <property type="entry name" value="RNA_pol_sigma_r2"/>
</dbReference>
<dbReference type="InterPro" id="IPR014284">
    <property type="entry name" value="RNA_pol_sigma-70_dom"/>
</dbReference>
<evidence type="ECO:0000259" key="7">
    <source>
        <dbReference type="Pfam" id="PF08281"/>
    </source>
</evidence>
<organism evidence="8 9">
    <name type="scientific">Candidatus Flavonifractor merdigallinarum</name>
    <dbReference type="NCBI Taxonomy" id="2838589"/>
    <lineage>
        <taxon>Bacteria</taxon>
        <taxon>Bacillati</taxon>
        <taxon>Bacillota</taxon>
        <taxon>Clostridia</taxon>
        <taxon>Eubacteriales</taxon>
        <taxon>Oscillospiraceae</taxon>
        <taxon>Flavonifractor</taxon>
    </lineage>
</organism>
<dbReference type="Gene3D" id="1.10.1740.10">
    <property type="match status" value="1"/>
</dbReference>
<dbReference type="EMBL" id="DXDX01000041">
    <property type="protein sequence ID" value="HIY20683.1"/>
    <property type="molecule type" value="Genomic_DNA"/>
</dbReference>
<feature type="domain" description="RNA polymerase sigma-70 region 2" evidence="6">
    <location>
        <begin position="22"/>
        <end position="90"/>
    </location>
</feature>
<keyword evidence="2" id="KW-0805">Transcription regulation</keyword>
<sequence>MATEAELVQRARQGDETAFAALVEQNQSRIYNLALRMTNNPDDAAELSQEAFLNAWRGLSKFQGGSSFATWLYRLTSNACIDFLRREKRRSGLSMTVSLDDEDEERQVELPDLRYAPEVEVQRRELREAVHKGLDTLSEEHRKVLVLRELDGLSYAEIAALLGLEEGTVKSRIARARLALRKYLISTGNFSPPNTSTS</sequence>
<evidence type="ECO:0000313" key="8">
    <source>
        <dbReference type="EMBL" id="HIY20683.1"/>
    </source>
</evidence>
<reference evidence="8" key="2">
    <citation type="submission" date="2021-04" db="EMBL/GenBank/DDBJ databases">
        <authorList>
            <person name="Gilroy R."/>
        </authorList>
    </citation>
    <scope>NUCLEOTIDE SEQUENCE</scope>
    <source>
        <strain evidence="8">ChiBcec16_6824</strain>
    </source>
</reference>
<keyword evidence="3" id="KW-0731">Sigma factor</keyword>
<reference evidence="8" key="1">
    <citation type="journal article" date="2021" name="PeerJ">
        <title>Extensive microbial diversity within the chicken gut microbiome revealed by metagenomics and culture.</title>
        <authorList>
            <person name="Gilroy R."/>
            <person name="Ravi A."/>
            <person name="Getino M."/>
            <person name="Pursley I."/>
            <person name="Horton D.L."/>
            <person name="Alikhan N.F."/>
            <person name="Baker D."/>
            <person name="Gharbi K."/>
            <person name="Hall N."/>
            <person name="Watson M."/>
            <person name="Adriaenssens E.M."/>
            <person name="Foster-Nyarko E."/>
            <person name="Jarju S."/>
            <person name="Secka A."/>
            <person name="Antonio M."/>
            <person name="Oren A."/>
            <person name="Chaudhuri R.R."/>
            <person name="La Ragione R."/>
            <person name="Hildebrand F."/>
            <person name="Pallen M.J."/>
        </authorList>
    </citation>
    <scope>NUCLEOTIDE SEQUENCE</scope>
    <source>
        <strain evidence="8">ChiBcec16_6824</strain>
    </source>
</reference>
<dbReference type="InterPro" id="IPR036388">
    <property type="entry name" value="WH-like_DNA-bd_sf"/>
</dbReference>
<dbReference type="InterPro" id="IPR007627">
    <property type="entry name" value="RNA_pol_sigma70_r2"/>
</dbReference>
<evidence type="ECO:0000256" key="5">
    <source>
        <dbReference type="ARBA" id="ARBA00023163"/>
    </source>
</evidence>
<keyword evidence="4" id="KW-0238">DNA-binding</keyword>
<evidence type="ECO:0000259" key="6">
    <source>
        <dbReference type="Pfam" id="PF04542"/>
    </source>
</evidence>
<protein>
    <submittedName>
        <fullName evidence="8">Sigma-70 family RNA polymerase sigma factor</fullName>
    </submittedName>
</protein>
<dbReference type="Proteomes" id="UP000823868">
    <property type="component" value="Unassembled WGS sequence"/>
</dbReference>
<dbReference type="Pfam" id="PF08281">
    <property type="entry name" value="Sigma70_r4_2"/>
    <property type="match status" value="1"/>
</dbReference>
<proteinExistence type="inferred from homology"/>
<evidence type="ECO:0000313" key="9">
    <source>
        <dbReference type="Proteomes" id="UP000823868"/>
    </source>
</evidence>
<name>A0A9D1Y7G4_9FIRM</name>
<dbReference type="GO" id="GO:0006352">
    <property type="term" value="P:DNA-templated transcription initiation"/>
    <property type="evidence" value="ECO:0007669"/>
    <property type="project" value="InterPro"/>
</dbReference>
<dbReference type="CDD" id="cd06171">
    <property type="entry name" value="Sigma70_r4"/>
    <property type="match status" value="1"/>
</dbReference>
<dbReference type="Gene3D" id="1.10.10.10">
    <property type="entry name" value="Winged helix-like DNA-binding domain superfamily/Winged helix DNA-binding domain"/>
    <property type="match status" value="1"/>
</dbReference>
<dbReference type="SUPFAM" id="SSF88659">
    <property type="entry name" value="Sigma3 and sigma4 domains of RNA polymerase sigma factors"/>
    <property type="match status" value="1"/>
</dbReference>
<keyword evidence="5" id="KW-0804">Transcription</keyword>
<dbReference type="GO" id="GO:0003677">
    <property type="term" value="F:DNA binding"/>
    <property type="evidence" value="ECO:0007669"/>
    <property type="project" value="UniProtKB-KW"/>
</dbReference>
<dbReference type="Pfam" id="PF04542">
    <property type="entry name" value="Sigma70_r2"/>
    <property type="match status" value="1"/>
</dbReference>
<evidence type="ECO:0000256" key="4">
    <source>
        <dbReference type="ARBA" id="ARBA00023125"/>
    </source>
</evidence>
<evidence type="ECO:0000256" key="1">
    <source>
        <dbReference type="ARBA" id="ARBA00010641"/>
    </source>
</evidence>
<dbReference type="GO" id="GO:0016987">
    <property type="term" value="F:sigma factor activity"/>
    <property type="evidence" value="ECO:0007669"/>
    <property type="project" value="UniProtKB-KW"/>
</dbReference>
<dbReference type="InterPro" id="IPR039425">
    <property type="entry name" value="RNA_pol_sigma-70-like"/>
</dbReference>
<dbReference type="NCBIfam" id="TIGR02937">
    <property type="entry name" value="sigma70-ECF"/>
    <property type="match status" value="1"/>
</dbReference>